<dbReference type="InterPro" id="IPR029069">
    <property type="entry name" value="HotDog_dom_sf"/>
</dbReference>
<name>A0A1D8JF52_9BACL</name>
<protein>
    <recommendedName>
        <fullName evidence="5">Thioesterase</fullName>
    </recommendedName>
</protein>
<dbReference type="InterPro" id="IPR050563">
    <property type="entry name" value="4-hydroxybenzoyl-CoA_TE"/>
</dbReference>
<dbReference type="EMBL" id="CP017560">
    <property type="protein sequence ID" value="AOV07323.1"/>
    <property type="molecule type" value="Genomic_DNA"/>
</dbReference>
<evidence type="ECO:0000313" key="3">
    <source>
        <dbReference type="EMBL" id="AOV07323.1"/>
    </source>
</evidence>
<gene>
    <name evidence="3" type="ORF">BI350_07060</name>
</gene>
<dbReference type="Pfam" id="PF13279">
    <property type="entry name" value="4HBT_2"/>
    <property type="match status" value="1"/>
</dbReference>
<organism evidence="3 4">
    <name type="scientific">Sporosarcina ureilytica</name>
    <dbReference type="NCBI Taxonomy" id="298596"/>
    <lineage>
        <taxon>Bacteria</taxon>
        <taxon>Bacillati</taxon>
        <taxon>Bacillota</taxon>
        <taxon>Bacilli</taxon>
        <taxon>Bacillales</taxon>
        <taxon>Caryophanaceae</taxon>
        <taxon>Sporosarcina</taxon>
    </lineage>
</organism>
<evidence type="ECO:0000313" key="4">
    <source>
        <dbReference type="Proteomes" id="UP000185746"/>
    </source>
</evidence>
<evidence type="ECO:0008006" key="5">
    <source>
        <dbReference type="Google" id="ProtNLM"/>
    </source>
</evidence>
<keyword evidence="2" id="KW-0378">Hydrolase</keyword>
<dbReference type="KEGG" id="surl:BI350_07060"/>
<dbReference type="PANTHER" id="PTHR31793:SF27">
    <property type="entry name" value="NOVEL THIOESTERASE SUPERFAMILY DOMAIN AND SAPOSIN A-TYPE DOMAIN CONTAINING PROTEIN (0610012H03RIK)"/>
    <property type="match status" value="1"/>
</dbReference>
<reference evidence="3 4" key="1">
    <citation type="submission" date="2016-09" db="EMBL/GenBank/DDBJ databases">
        <title>Complete genome sequence of the Lysinibacillus sphaericus LMG 22257, a specie of Bacillus with ureolytic activity that can effectively biodeposit calcium carbonate.</title>
        <authorList>
            <person name="Yan W."/>
        </authorList>
    </citation>
    <scope>NUCLEOTIDE SEQUENCE [LARGE SCALE GENOMIC DNA]</scope>
    <source>
        <strain evidence="3 4">LMG 22257</strain>
    </source>
</reference>
<dbReference type="CDD" id="cd00586">
    <property type="entry name" value="4HBT"/>
    <property type="match status" value="1"/>
</dbReference>
<evidence type="ECO:0000256" key="1">
    <source>
        <dbReference type="ARBA" id="ARBA00005953"/>
    </source>
</evidence>
<dbReference type="SUPFAM" id="SSF54637">
    <property type="entry name" value="Thioesterase/thiol ester dehydrase-isomerase"/>
    <property type="match status" value="1"/>
</dbReference>
<sequence length="135" mass="15969">MEMSTQFQVKNEDIDIFNHMNYKRYIEQLEIERAEWFRRIDIPFSTMAERNIAAVILKLEIEYVKEARLGERLIIKTKPMKIGTKSFSLQQVIYNENKEVTTKSICTFVMFDTSTRSSIPVIKEIASHFHNLKTT</sequence>
<comment type="similarity">
    <text evidence="1">Belongs to the 4-hydroxybenzoyl-CoA thioesterase family.</text>
</comment>
<accession>A0A1D8JF52</accession>
<evidence type="ECO:0000256" key="2">
    <source>
        <dbReference type="ARBA" id="ARBA00022801"/>
    </source>
</evidence>
<dbReference type="RefSeq" id="WP_075527454.1">
    <property type="nucleotide sequence ID" value="NZ_CP017560.1"/>
</dbReference>
<dbReference type="AlphaFoldDB" id="A0A1D8JF52"/>
<dbReference type="PANTHER" id="PTHR31793">
    <property type="entry name" value="4-HYDROXYBENZOYL-COA THIOESTERASE FAMILY MEMBER"/>
    <property type="match status" value="1"/>
</dbReference>
<dbReference type="Proteomes" id="UP000185746">
    <property type="component" value="Chromosome"/>
</dbReference>
<proteinExistence type="inferred from homology"/>
<dbReference type="GO" id="GO:0047617">
    <property type="term" value="F:fatty acyl-CoA hydrolase activity"/>
    <property type="evidence" value="ECO:0007669"/>
    <property type="project" value="TreeGrafter"/>
</dbReference>
<dbReference type="Gene3D" id="3.10.129.10">
    <property type="entry name" value="Hotdog Thioesterase"/>
    <property type="match status" value="1"/>
</dbReference>
<keyword evidence="4" id="KW-1185">Reference proteome</keyword>